<protein>
    <recommendedName>
        <fullName evidence="5">NlpC/P60 domain-containing protein</fullName>
    </recommendedName>
</protein>
<proteinExistence type="inferred from homology"/>
<dbReference type="EMBL" id="JXXK01000001">
    <property type="protein sequence ID" value="KJF41396.1"/>
    <property type="molecule type" value="Genomic_DNA"/>
</dbReference>
<dbReference type="RefSeq" id="WP_050004214.1">
    <property type="nucleotide sequence ID" value="NZ_CAUEXJ010000011.1"/>
</dbReference>
<dbReference type="InterPro" id="IPR038765">
    <property type="entry name" value="Papain-like_cys_pep_sf"/>
</dbReference>
<organism evidence="6 7">
    <name type="scientific">Ruthenibacterium lactatiformans</name>
    <dbReference type="NCBI Taxonomy" id="1550024"/>
    <lineage>
        <taxon>Bacteria</taxon>
        <taxon>Bacillati</taxon>
        <taxon>Bacillota</taxon>
        <taxon>Clostridia</taxon>
        <taxon>Eubacteriales</taxon>
        <taxon>Oscillospiraceae</taxon>
        <taxon>Ruthenibacterium</taxon>
    </lineage>
</organism>
<comment type="caution">
    <text evidence="6">The sequence shown here is derived from an EMBL/GenBank/DDBJ whole genome shotgun (WGS) entry which is preliminary data.</text>
</comment>
<dbReference type="GeneID" id="42855180"/>
<feature type="domain" description="NlpC/P60" evidence="5">
    <location>
        <begin position="147"/>
        <end position="269"/>
    </location>
</feature>
<dbReference type="PATRIC" id="fig|1550024.3.peg.182"/>
<sequence length="276" mass="30164">MSFAVVVSDIAPLYTKPEPLCELADEALYGMAVEVLAREGMYCRVRTHYRYEGWTPARCLLEDGALAAQWQSVPKLVVQKPYIDVLNEPKVQGGCLQSMPRGAFLCPEGGPDENQWQPVRLADGRLGYTKATYLAQPAPAWESVGEDELRQRLCGAALSYLGAQYRWGGKTPLGIDCSGLVSMAYLLNGVIIYRDAAIKPRFALHEISFEAAKPGDLLFFPGHVAMYLGEGRFVHSTGHTGTEGVILSSLAEEAPDYRVDLKESMTAVASIFGAPQ</sequence>
<keyword evidence="4" id="KW-0788">Thiol protease</keyword>
<dbReference type="InterPro" id="IPR051202">
    <property type="entry name" value="Peptidase_C40"/>
</dbReference>
<gene>
    <name evidence="6" type="ORF">TQ39_00825</name>
</gene>
<keyword evidence="2" id="KW-0645">Protease</keyword>
<dbReference type="Gene3D" id="2.30.30.40">
    <property type="entry name" value="SH3 Domains"/>
    <property type="match status" value="2"/>
</dbReference>
<dbReference type="Pfam" id="PF00877">
    <property type="entry name" value="NLPC_P60"/>
    <property type="match status" value="1"/>
</dbReference>
<dbReference type="PANTHER" id="PTHR47053">
    <property type="entry name" value="MUREIN DD-ENDOPEPTIDASE MEPH-RELATED"/>
    <property type="match status" value="1"/>
</dbReference>
<accession>A0A0D8J4E5</accession>
<dbReference type="InterPro" id="IPR000064">
    <property type="entry name" value="NLP_P60_dom"/>
</dbReference>
<evidence type="ECO:0000313" key="6">
    <source>
        <dbReference type="EMBL" id="KJF41396.1"/>
    </source>
</evidence>
<dbReference type="PROSITE" id="PS51935">
    <property type="entry name" value="NLPC_P60"/>
    <property type="match status" value="1"/>
</dbReference>
<evidence type="ECO:0000256" key="1">
    <source>
        <dbReference type="ARBA" id="ARBA00007074"/>
    </source>
</evidence>
<evidence type="ECO:0000259" key="5">
    <source>
        <dbReference type="PROSITE" id="PS51935"/>
    </source>
</evidence>
<reference evidence="6" key="1">
    <citation type="submission" date="2015-02" db="EMBL/GenBank/DDBJ databases">
        <title>A novel member of the family Ruminococcaceae isolated from human feces.</title>
        <authorList>
            <person name="Shkoporov A.N."/>
            <person name="Chaplin A.V."/>
            <person name="Motuzova O.V."/>
            <person name="Kafarskaia L.I."/>
            <person name="Khokhlova E.V."/>
            <person name="Efimov B.A."/>
        </authorList>
    </citation>
    <scope>NUCLEOTIDE SEQUENCE [LARGE SCALE GENOMIC DNA]</scope>
    <source>
        <strain evidence="6">585-1</strain>
    </source>
</reference>
<dbReference type="Gene3D" id="3.90.1720.10">
    <property type="entry name" value="endopeptidase domain like (from Nostoc punctiforme)"/>
    <property type="match status" value="1"/>
</dbReference>
<evidence type="ECO:0000256" key="2">
    <source>
        <dbReference type="ARBA" id="ARBA00022670"/>
    </source>
</evidence>
<dbReference type="GO" id="GO:0006508">
    <property type="term" value="P:proteolysis"/>
    <property type="evidence" value="ECO:0007669"/>
    <property type="project" value="UniProtKB-KW"/>
</dbReference>
<name>A0A0D8J4E5_9FIRM</name>
<evidence type="ECO:0000256" key="4">
    <source>
        <dbReference type="ARBA" id="ARBA00022807"/>
    </source>
</evidence>
<evidence type="ECO:0000256" key="3">
    <source>
        <dbReference type="ARBA" id="ARBA00022801"/>
    </source>
</evidence>
<dbReference type="Proteomes" id="UP000032483">
    <property type="component" value="Unassembled WGS sequence"/>
</dbReference>
<keyword evidence="3" id="KW-0378">Hydrolase</keyword>
<keyword evidence="7" id="KW-1185">Reference proteome</keyword>
<dbReference type="SUPFAM" id="SSF54001">
    <property type="entry name" value="Cysteine proteinases"/>
    <property type="match status" value="1"/>
</dbReference>
<comment type="similarity">
    <text evidence="1">Belongs to the peptidase C40 family.</text>
</comment>
<evidence type="ECO:0000313" key="7">
    <source>
        <dbReference type="Proteomes" id="UP000032483"/>
    </source>
</evidence>
<dbReference type="GO" id="GO:0008234">
    <property type="term" value="F:cysteine-type peptidase activity"/>
    <property type="evidence" value="ECO:0007669"/>
    <property type="project" value="UniProtKB-KW"/>
</dbReference>
<dbReference type="AlphaFoldDB" id="A0A0D8J4E5"/>
<dbReference type="PANTHER" id="PTHR47053:SF1">
    <property type="entry name" value="MUREIN DD-ENDOPEPTIDASE MEPH-RELATED"/>
    <property type="match status" value="1"/>
</dbReference>